<sequence length="595" mass="65354">MRYLLLLLTALSAHAIIDETELNTSWKLLYFDDFEDGTFGNYSDGGTDCGLVTNASYVYSGTRSLKIQDNTASSFTQFTSNMNLADKHYHKLRIHFKYYVRSFTGTQHFNLQYSSDGGVNWVVVKSFDLNDFTNGSFTDAEVILIDSSYTFSDLSRIRFECEGGNDDDKVYLDDISIHVSQFNTIIGNLAGQNNTTGRYNTFIGKNSGHRNTTGYYNTFLGLNSGLNNTTGYHNTFLGLSAGVSNSNGYENTFVGRGAGENNTTGFRNTFIGRSAGDRNTSADYNTFIGFSAGFSNTTGTNNTYLGSNAGRDNQTSNANVFIGYAAGERSKQNHNTYIGKQSGYLNVNGKENTFVGSQSGQNSTEGDYNVFMGVNAGYDNQGNLNTFIGRAAGRFNAEGTGNSFIGHTSGWKNTIGSQNTYLGVSAGYHNLTGSNNVFIGFNVGANETGSNKLYIDNNATATPLIYGEFDNNKLQINGELRVTNGIRTNEVNVQLQSAWPDYVFADDYQLPTIAEMANHIKEHKHLPGVPSAADIAKDGLDMAKVMSAQMEKIEELSLYIIELKKENNTLKDKLDHSIENNQKQIQSILQKLEGK</sequence>
<keyword evidence="1" id="KW-0175">Coiled coil</keyword>
<protein>
    <recommendedName>
        <fullName evidence="5">Peptidase S74 domain-containing protein</fullName>
    </recommendedName>
</protein>
<feature type="chain" id="PRO_5012067693" description="Peptidase S74 domain-containing protein" evidence="2">
    <location>
        <begin position="16"/>
        <end position="595"/>
    </location>
</feature>
<organism evidence="3 4">
    <name type="scientific">Lentisphaera araneosa HTCC2155</name>
    <dbReference type="NCBI Taxonomy" id="313628"/>
    <lineage>
        <taxon>Bacteria</taxon>
        <taxon>Pseudomonadati</taxon>
        <taxon>Lentisphaerota</taxon>
        <taxon>Lentisphaeria</taxon>
        <taxon>Lentisphaerales</taxon>
        <taxon>Lentisphaeraceae</taxon>
        <taxon>Lentisphaera</taxon>
    </lineage>
</organism>
<keyword evidence="4" id="KW-1185">Reference proteome</keyword>
<evidence type="ECO:0000313" key="3">
    <source>
        <dbReference type="EMBL" id="EDM27447.1"/>
    </source>
</evidence>
<dbReference type="Gene3D" id="2.60.120.260">
    <property type="entry name" value="Galactose-binding domain-like"/>
    <property type="match status" value="1"/>
</dbReference>
<accession>A6DLJ2</accession>
<dbReference type="eggNOG" id="COG1044">
    <property type="taxonomic scope" value="Bacteria"/>
</dbReference>
<feature type="coiled-coil region" evidence="1">
    <location>
        <begin position="553"/>
        <end position="580"/>
    </location>
</feature>
<gene>
    <name evidence="3" type="ORF">LNTAR_05026</name>
</gene>
<dbReference type="AlphaFoldDB" id="A6DLJ2"/>
<keyword evidence="2" id="KW-0732">Signal</keyword>
<name>A6DLJ2_9BACT</name>
<evidence type="ECO:0000256" key="2">
    <source>
        <dbReference type="SAM" id="SignalP"/>
    </source>
</evidence>
<proteinExistence type="predicted"/>
<evidence type="ECO:0000256" key="1">
    <source>
        <dbReference type="SAM" id="Coils"/>
    </source>
</evidence>
<dbReference type="RefSeq" id="WP_007278752.1">
    <property type="nucleotide sequence ID" value="NZ_ABCK01000009.1"/>
</dbReference>
<dbReference type="eggNOG" id="COG5295">
    <property type="taxonomic scope" value="Bacteria"/>
</dbReference>
<reference evidence="3 4" key="1">
    <citation type="journal article" date="2010" name="J. Bacteriol.">
        <title>Genome sequence of Lentisphaera araneosa HTCC2155T, the type species of the order Lentisphaerales in the phylum Lentisphaerae.</title>
        <authorList>
            <person name="Thrash J.C."/>
            <person name="Cho J.C."/>
            <person name="Vergin K.L."/>
            <person name="Morris R.M."/>
            <person name="Giovannoni S.J."/>
        </authorList>
    </citation>
    <scope>NUCLEOTIDE SEQUENCE [LARGE SCALE GENOMIC DNA]</scope>
    <source>
        <strain evidence="3 4">HTCC2155</strain>
    </source>
</reference>
<evidence type="ECO:0000313" key="4">
    <source>
        <dbReference type="Proteomes" id="UP000004947"/>
    </source>
</evidence>
<dbReference type="EMBL" id="ABCK01000009">
    <property type="protein sequence ID" value="EDM27447.1"/>
    <property type="molecule type" value="Genomic_DNA"/>
</dbReference>
<evidence type="ECO:0008006" key="5">
    <source>
        <dbReference type="Google" id="ProtNLM"/>
    </source>
</evidence>
<comment type="caution">
    <text evidence="3">The sequence shown here is derived from an EMBL/GenBank/DDBJ whole genome shotgun (WGS) entry which is preliminary data.</text>
</comment>
<feature type="signal peptide" evidence="2">
    <location>
        <begin position="1"/>
        <end position="15"/>
    </location>
</feature>
<dbReference type="OrthoDB" id="9808753at2"/>
<dbReference type="Proteomes" id="UP000004947">
    <property type="component" value="Unassembled WGS sequence"/>
</dbReference>
<dbReference type="STRING" id="313628.LNTAR_05026"/>